<comment type="caution">
    <text evidence="1">The sequence shown here is derived from an EMBL/GenBank/DDBJ whole genome shotgun (WGS) entry which is preliminary data.</text>
</comment>
<dbReference type="Proteomes" id="UP001501725">
    <property type="component" value="Unassembled WGS sequence"/>
</dbReference>
<proteinExistence type="predicted"/>
<reference evidence="2" key="1">
    <citation type="journal article" date="2019" name="Int. J. Syst. Evol. Microbiol.">
        <title>The Global Catalogue of Microorganisms (GCM) 10K type strain sequencing project: providing services to taxonomists for standard genome sequencing and annotation.</title>
        <authorList>
            <consortium name="The Broad Institute Genomics Platform"/>
            <consortium name="The Broad Institute Genome Sequencing Center for Infectious Disease"/>
            <person name="Wu L."/>
            <person name="Ma J."/>
        </authorList>
    </citation>
    <scope>NUCLEOTIDE SEQUENCE [LARGE SCALE GENOMIC DNA]</scope>
    <source>
        <strain evidence="2">JCM 17919</strain>
    </source>
</reference>
<organism evidence="1 2">
    <name type="scientific">Flaviaesturariibacter amylovorans</name>
    <dbReference type="NCBI Taxonomy" id="1084520"/>
    <lineage>
        <taxon>Bacteria</taxon>
        <taxon>Pseudomonadati</taxon>
        <taxon>Bacteroidota</taxon>
        <taxon>Chitinophagia</taxon>
        <taxon>Chitinophagales</taxon>
        <taxon>Chitinophagaceae</taxon>
        <taxon>Flaviaestuariibacter</taxon>
    </lineage>
</organism>
<evidence type="ECO:0000313" key="2">
    <source>
        <dbReference type="Proteomes" id="UP001501725"/>
    </source>
</evidence>
<keyword evidence="2" id="KW-1185">Reference proteome</keyword>
<dbReference type="EMBL" id="BAABGY010000006">
    <property type="protein sequence ID" value="GAA4326099.1"/>
    <property type="molecule type" value="Genomic_DNA"/>
</dbReference>
<gene>
    <name evidence="1" type="ORF">GCM10023184_14530</name>
</gene>
<evidence type="ECO:0000313" key="1">
    <source>
        <dbReference type="EMBL" id="GAA4326099.1"/>
    </source>
</evidence>
<protein>
    <submittedName>
        <fullName evidence="1">Uncharacterized protein</fullName>
    </submittedName>
</protein>
<accession>A0ABP8GKK3</accession>
<sequence>MISALGNKSILLNYKDTDGPKVLVYNLKYDAATKKLAITNITVNHDRYTASYKSNLILDSIGKSLYFSGDVSITTQNGQQGVVGGIVELNFYESQPTKVYTNFAVNCQCALDRIGPFGSAKVVPNGEAAKFLAAVKNSPSPTKAYEFRSEQSIMFYASGKNFRSEDGITVRISEPQIYVNQAPSMLIKSKSVIAPHIGSIHAVSNDGVAVWITVDSRNEKLIIQKKEYKLVRL</sequence>
<name>A0ABP8GKK3_9BACT</name>